<dbReference type="RefSeq" id="XP_060423285.1">
    <property type="nucleotide sequence ID" value="XM_060567232.1"/>
</dbReference>
<feature type="region of interest" description="Disordered" evidence="1">
    <location>
        <begin position="1"/>
        <end position="21"/>
    </location>
</feature>
<accession>A0AAJ0A8K0</accession>
<comment type="caution">
    <text evidence="2">The sequence shown here is derived from an EMBL/GenBank/DDBJ whole genome shotgun (WGS) entry which is preliminary data.</text>
</comment>
<dbReference type="AlphaFoldDB" id="A0AAJ0A8K0"/>
<feature type="region of interest" description="Disordered" evidence="1">
    <location>
        <begin position="181"/>
        <end position="203"/>
    </location>
</feature>
<evidence type="ECO:0000313" key="2">
    <source>
        <dbReference type="EMBL" id="KAK1658521.1"/>
    </source>
</evidence>
<evidence type="ECO:0000313" key="3">
    <source>
        <dbReference type="Proteomes" id="UP001224890"/>
    </source>
</evidence>
<dbReference type="Proteomes" id="UP001224890">
    <property type="component" value="Unassembled WGS sequence"/>
</dbReference>
<evidence type="ECO:0000256" key="1">
    <source>
        <dbReference type="SAM" id="MobiDB-lite"/>
    </source>
</evidence>
<proteinExistence type="predicted"/>
<dbReference type="GeneID" id="85451758"/>
<dbReference type="EMBL" id="JAHMHR010000072">
    <property type="protein sequence ID" value="KAK1658521.1"/>
    <property type="molecule type" value="Genomic_DNA"/>
</dbReference>
<name>A0AAJ0A8K0_9PEZI</name>
<sequence length="240" mass="27238">MLRNIPETVRKGKEPRASPYKPQRWRGANLDTLSVPTATQSIETKAVTTKKRPLLPPLRHDFIPTKKLSLCQRGRVRTENKRNLAKEASNMAKRNRNFRDHGLQHLNRLEFLRVIRIQLVKDRGRDADAAPLYLSGSIGSLFKACKELHKLGIFHGDACDTVSGNIMVVDFERADVRCRPPLGSLSSNTQPQKRKRGMLQKQEKGNFTNELESVVERVSRCITTVRPEAATYAAKMVRDV</sequence>
<reference evidence="2" key="1">
    <citation type="submission" date="2021-06" db="EMBL/GenBank/DDBJ databases">
        <title>Comparative genomics, transcriptomics and evolutionary studies reveal genomic signatures of adaptation to plant cell wall in hemibiotrophic fungi.</title>
        <authorList>
            <consortium name="DOE Joint Genome Institute"/>
            <person name="Baroncelli R."/>
            <person name="Diaz J.F."/>
            <person name="Benocci T."/>
            <person name="Peng M."/>
            <person name="Battaglia E."/>
            <person name="Haridas S."/>
            <person name="Andreopoulos W."/>
            <person name="Labutti K."/>
            <person name="Pangilinan J."/>
            <person name="Floch G.L."/>
            <person name="Makela M.R."/>
            <person name="Henrissat B."/>
            <person name="Grigoriev I.V."/>
            <person name="Crouch J.A."/>
            <person name="De Vries R.P."/>
            <person name="Sukno S.A."/>
            <person name="Thon M.R."/>
        </authorList>
    </citation>
    <scope>NUCLEOTIDE SEQUENCE</scope>
    <source>
        <strain evidence="2">CBS 193.32</strain>
    </source>
</reference>
<organism evidence="2 3">
    <name type="scientific">Colletotrichum godetiae</name>
    <dbReference type="NCBI Taxonomy" id="1209918"/>
    <lineage>
        <taxon>Eukaryota</taxon>
        <taxon>Fungi</taxon>
        <taxon>Dikarya</taxon>
        <taxon>Ascomycota</taxon>
        <taxon>Pezizomycotina</taxon>
        <taxon>Sordariomycetes</taxon>
        <taxon>Hypocreomycetidae</taxon>
        <taxon>Glomerellales</taxon>
        <taxon>Glomerellaceae</taxon>
        <taxon>Colletotrichum</taxon>
        <taxon>Colletotrichum acutatum species complex</taxon>
    </lineage>
</organism>
<keyword evidence="3" id="KW-1185">Reference proteome</keyword>
<protein>
    <submittedName>
        <fullName evidence="2">Uncharacterized protein</fullName>
    </submittedName>
</protein>
<gene>
    <name evidence="2" type="ORF">BDP55DRAFT_393821</name>
</gene>